<protein>
    <recommendedName>
        <fullName evidence="11">Galactokinase</fullName>
        <ecNumber evidence="11">2.7.1.6</ecNumber>
    </recommendedName>
</protein>
<feature type="region of interest" description="Disordered" evidence="12">
    <location>
        <begin position="1"/>
        <end position="21"/>
    </location>
</feature>
<dbReference type="FunFam" id="3.30.230.10:FF:000017">
    <property type="entry name" value="Galactokinase"/>
    <property type="match status" value="1"/>
</dbReference>
<evidence type="ECO:0000256" key="1">
    <source>
        <dbReference type="ARBA" id="ARBA00006566"/>
    </source>
</evidence>
<dbReference type="SUPFAM" id="SSF55060">
    <property type="entry name" value="GHMP Kinase, C-terminal domain"/>
    <property type="match status" value="1"/>
</dbReference>
<keyword evidence="9" id="KW-0299">Galactose metabolism</keyword>
<dbReference type="AlphaFoldDB" id="A0A934PWK8"/>
<evidence type="ECO:0000256" key="4">
    <source>
        <dbReference type="ARBA" id="ARBA00022723"/>
    </source>
</evidence>
<dbReference type="RefSeq" id="WP_200785837.1">
    <property type="nucleotide sequence ID" value="NZ_JAEDAO010000001.1"/>
</dbReference>
<evidence type="ECO:0000313" key="17">
    <source>
        <dbReference type="Proteomes" id="UP000617041"/>
    </source>
</evidence>
<dbReference type="GO" id="GO:0004335">
    <property type="term" value="F:galactokinase activity"/>
    <property type="evidence" value="ECO:0007669"/>
    <property type="project" value="UniProtKB-UniRule"/>
</dbReference>
<evidence type="ECO:0000259" key="15">
    <source>
        <dbReference type="Pfam" id="PF10509"/>
    </source>
</evidence>
<keyword evidence="6" id="KW-0418">Kinase</keyword>
<dbReference type="PIRSF" id="PIRSF000530">
    <property type="entry name" value="Galactokinase"/>
    <property type="match status" value="1"/>
</dbReference>
<dbReference type="EMBL" id="JAEDAO010000001">
    <property type="protein sequence ID" value="MBK0390990.1"/>
    <property type="molecule type" value="Genomic_DNA"/>
</dbReference>
<dbReference type="InterPro" id="IPR006204">
    <property type="entry name" value="GHMP_kinase_N_dom"/>
</dbReference>
<comment type="similarity">
    <text evidence="1">Belongs to the GHMP kinase family. GalK subfamily.</text>
</comment>
<keyword evidence="17" id="KW-1185">Reference proteome</keyword>
<keyword evidence="4" id="KW-0479">Metal-binding</keyword>
<evidence type="ECO:0000256" key="10">
    <source>
        <dbReference type="ARBA" id="ARBA00023277"/>
    </source>
</evidence>
<dbReference type="Pfam" id="PF10509">
    <property type="entry name" value="GalKase_gal_bdg"/>
    <property type="match status" value="1"/>
</dbReference>
<dbReference type="NCBIfam" id="TIGR00131">
    <property type="entry name" value="gal_kin"/>
    <property type="match status" value="1"/>
</dbReference>
<dbReference type="FunFam" id="3.30.70.890:FF:000001">
    <property type="entry name" value="Galactokinase"/>
    <property type="match status" value="1"/>
</dbReference>
<dbReference type="InterPro" id="IPR013750">
    <property type="entry name" value="GHMP_kinase_C_dom"/>
</dbReference>
<dbReference type="InterPro" id="IPR019539">
    <property type="entry name" value="GalKase_N"/>
</dbReference>
<feature type="domain" description="GHMP kinase N-terminal" evidence="13">
    <location>
        <begin position="105"/>
        <end position="192"/>
    </location>
</feature>
<evidence type="ECO:0000259" key="14">
    <source>
        <dbReference type="Pfam" id="PF08544"/>
    </source>
</evidence>
<evidence type="ECO:0000256" key="9">
    <source>
        <dbReference type="ARBA" id="ARBA00023144"/>
    </source>
</evidence>
<feature type="domain" description="Galactokinase N-terminal" evidence="15">
    <location>
        <begin position="25"/>
        <end position="72"/>
    </location>
</feature>
<reference evidence="16" key="1">
    <citation type="submission" date="2020-12" db="EMBL/GenBank/DDBJ databases">
        <title>Ramlibacter sp. nov., isolated from a freshwater alga, Cryptomonas.</title>
        <authorList>
            <person name="Kim H.M."/>
            <person name="Jeon C.O."/>
        </authorList>
    </citation>
    <scope>NUCLEOTIDE SEQUENCE</scope>
    <source>
        <strain evidence="16">CrO1</strain>
    </source>
</reference>
<dbReference type="InterPro" id="IPR014721">
    <property type="entry name" value="Ribsml_uS5_D2-typ_fold_subgr"/>
</dbReference>
<dbReference type="Gene3D" id="3.30.230.10">
    <property type="match status" value="1"/>
</dbReference>
<keyword evidence="8" id="KW-0460">Magnesium</keyword>
<evidence type="ECO:0000256" key="5">
    <source>
        <dbReference type="ARBA" id="ARBA00022741"/>
    </source>
</evidence>
<feature type="compositionally biased region" description="Basic and acidic residues" evidence="12">
    <location>
        <begin position="10"/>
        <end position="19"/>
    </location>
</feature>
<dbReference type="InterPro" id="IPR000705">
    <property type="entry name" value="Galactokinase"/>
</dbReference>
<dbReference type="GO" id="GO:0005829">
    <property type="term" value="C:cytosol"/>
    <property type="evidence" value="ECO:0007669"/>
    <property type="project" value="TreeGrafter"/>
</dbReference>
<dbReference type="InterPro" id="IPR006206">
    <property type="entry name" value="Mevalonate/galactokinase"/>
</dbReference>
<dbReference type="PRINTS" id="PR00473">
    <property type="entry name" value="GALCTOKINASE"/>
</dbReference>
<evidence type="ECO:0000256" key="12">
    <source>
        <dbReference type="SAM" id="MobiDB-lite"/>
    </source>
</evidence>
<keyword evidence="2" id="KW-0963">Cytoplasm</keyword>
<dbReference type="GO" id="GO:0006012">
    <property type="term" value="P:galactose metabolic process"/>
    <property type="evidence" value="ECO:0007669"/>
    <property type="project" value="UniProtKB-UniRule"/>
</dbReference>
<proteinExistence type="inferred from homology"/>
<dbReference type="SUPFAM" id="SSF54211">
    <property type="entry name" value="Ribosomal protein S5 domain 2-like"/>
    <property type="match status" value="1"/>
</dbReference>
<evidence type="ECO:0000256" key="2">
    <source>
        <dbReference type="ARBA" id="ARBA00022490"/>
    </source>
</evidence>
<keyword evidence="3 16" id="KW-0808">Transferase</keyword>
<name>A0A934PWK8_9BURK</name>
<dbReference type="Proteomes" id="UP000617041">
    <property type="component" value="Unassembled WGS sequence"/>
</dbReference>
<evidence type="ECO:0000256" key="11">
    <source>
        <dbReference type="NCBIfam" id="TIGR00131"/>
    </source>
</evidence>
<evidence type="ECO:0000256" key="6">
    <source>
        <dbReference type="ARBA" id="ARBA00022777"/>
    </source>
</evidence>
<comment type="caution">
    <text evidence="16">The sequence shown here is derived from an EMBL/GenBank/DDBJ whole genome shotgun (WGS) entry which is preliminary data.</text>
</comment>
<evidence type="ECO:0000313" key="16">
    <source>
        <dbReference type="EMBL" id="MBK0390990.1"/>
    </source>
</evidence>
<dbReference type="GO" id="GO:0005524">
    <property type="term" value="F:ATP binding"/>
    <property type="evidence" value="ECO:0007669"/>
    <property type="project" value="UniProtKB-UniRule"/>
</dbReference>
<keyword evidence="10" id="KW-0119">Carbohydrate metabolism</keyword>
<evidence type="ECO:0000256" key="7">
    <source>
        <dbReference type="ARBA" id="ARBA00022840"/>
    </source>
</evidence>
<dbReference type="Pfam" id="PF00288">
    <property type="entry name" value="GHMP_kinases_N"/>
    <property type="match status" value="1"/>
</dbReference>
<evidence type="ECO:0000256" key="8">
    <source>
        <dbReference type="ARBA" id="ARBA00022842"/>
    </source>
</evidence>
<dbReference type="Pfam" id="PF08544">
    <property type="entry name" value="GHMP_kinases_C"/>
    <property type="match status" value="1"/>
</dbReference>
<dbReference type="InterPro" id="IPR036554">
    <property type="entry name" value="GHMP_kinase_C_sf"/>
</dbReference>
<dbReference type="PROSITE" id="PS00627">
    <property type="entry name" value="GHMP_KINASES_ATP"/>
    <property type="match status" value="1"/>
</dbReference>
<keyword evidence="7" id="KW-0067">ATP-binding</keyword>
<dbReference type="EC" id="2.7.1.6" evidence="11"/>
<dbReference type="Gene3D" id="3.30.70.890">
    <property type="entry name" value="GHMP kinase, C-terminal domain"/>
    <property type="match status" value="1"/>
</dbReference>
<gene>
    <name evidence="16" type="primary">galK</name>
    <name evidence="16" type="ORF">I8E28_00175</name>
</gene>
<dbReference type="PRINTS" id="PR00959">
    <property type="entry name" value="MEVGALKINASE"/>
</dbReference>
<dbReference type="GO" id="GO:0046872">
    <property type="term" value="F:metal ion binding"/>
    <property type="evidence" value="ECO:0007669"/>
    <property type="project" value="UniProtKB-KW"/>
</dbReference>
<dbReference type="PANTHER" id="PTHR10457:SF7">
    <property type="entry name" value="GALACTOKINASE-RELATED"/>
    <property type="match status" value="1"/>
</dbReference>
<evidence type="ECO:0000256" key="3">
    <source>
        <dbReference type="ARBA" id="ARBA00022679"/>
    </source>
</evidence>
<organism evidence="16 17">
    <name type="scientific">Ramlibacter algicola</name>
    <dbReference type="NCBI Taxonomy" id="2795217"/>
    <lineage>
        <taxon>Bacteria</taxon>
        <taxon>Pseudomonadati</taxon>
        <taxon>Pseudomonadota</taxon>
        <taxon>Betaproteobacteria</taxon>
        <taxon>Burkholderiales</taxon>
        <taxon>Comamonadaceae</taxon>
        <taxon>Ramlibacter</taxon>
    </lineage>
</organism>
<dbReference type="PANTHER" id="PTHR10457">
    <property type="entry name" value="MEVALONATE KINASE/GALACTOKINASE"/>
    <property type="match status" value="1"/>
</dbReference>
<dbReference type="InterPro" id="IPR020568">
    <property type="entry name" value="Ribosomal_Su5_D2-typ_SF"/>
</dbReference>
<feature type="domain" description="GHMP kinase C-terminal" evidence="14">
    <location>
        <begin position="286"/>
        <end position="357"/>
    </location>
</feature>
<accession>A0A934PWK8</accession>
<sequence length="378" mass="40627">MSHAAVEAEIQAKAEHPRAGDGTLEFENAFGRLPTAQAHAPGRVNLLGEHTDYNDGFVLPVAIPQQTRVAMAANGSSHWRLHAAELDRAVEFTLEDPPAEHFASYVYGCLRLARDEGAEIPPLDILVSSEVPMGVGLSSSAALEVAVLRALRNLLGLDLDDVRIAQLAQQAEIQYAGVRCGIMDQMASSLAGTDRALMLDTRSLERRTVALPPGTQVLVLDSGVARTLASSGYNQRRSECEEAARLLGVASLRDVADLQRIESLPDVPRRRARHVFTENQRVLEAAACSDPARFGELMNASHASLRDDYEVSTPELDELVRLLQHHPDVHGARLTGAGFGGACVALCREGTAVGVAADVLPRYRASGHEGRLLVPAHA</sequence>
<dbReference type="InterPro" id="IPR006203">
    <property type="entry name" value="GHMP_knse_ATP-bd_CS"/>
</dbReference>
<keyword evidence="5" id="KW-0547">Nucleotide-binding</keyword>
<evidence type="ECO:0000259" key="13">
    <source>
        <dbReference type="Pfam" id="PF00288"/>
    </source>
</evidence>